<dbReference type="SUPFAM" id="SSF55073">
    <property type="entry name" value="Nucleotide cyclase"/>
    <property type="match status" value="1"/>
</dbReference>
<dbReference type="EMBL" id="FMXP01000009">
    <property type="protein sequence ID" value="SDB15692.1"/>
    <property type="molecule type" value="Genomic_DNA"/>
</dbReference>
<dbReference type="InterPro" id="IPR052163">
    <property type="entry name" value="DGC-Regulatory_Protein"/>
</dbReference>
<dbReference type="NCBIfam" id="TIGR00254">
    <property type="entry name" value="GGDEF"/>
    <property type="match status" value="1"/>
</dbReference>
<organism evidence="4 5">
    <name type="scientific">Streptococcus henryi</name>
    <dbReference type="NCBI Taxonomy" id="439219"/>
    <lineage>
        <taxon>Bacteria</taxon>
        <taxon>Bacillati</taxon>
        <taxon>Bacillota</taxon>
        <taxon>Bacilli</taxon>
        <taxon>Lactobacillales</taxon>
        <taxon>Streptococcaceae</taxon>
        <taxon>Streptococcus</taxon>
    </lineage>
</organism>
<sequence length="408" mass="47079">MLTTSLIEQLEAAIIRDIQLSEIFRDYLTVDEGKYLTDFSKFAKVIEEKAPEVKSLQLAPNGEVKYIYPELDNEAGEIPLITNQTDKEKILEIQKSGQVTFFGTDKNSQGREGFAIWNPISISGEFWGFSSVIIDIDDLINEIDAISGLLDNYYVQITVEQDDETTTVFSNAEKVDMRTSVVSNTLLENDIKINLFMMPRAGWITLRKRIIDFTLTVVVISALYILSHAFIKYRKELAINREFASHDALTNVLNKRSFEHHMAKLDADRSIYELYYIDLDNFKLINDNYGHDTGDLVLVEVTRRIRLAVDEGDLIFRLGGDEFVILRMIKNNKSKKDAFLERLRTCINHEFKLDDNYLDIQVSIGVSQYPQDGLTVKEVLKVSDQRMYYNKRKHKLKRKNSSEDSQLH</sequence>
<protein>
    <submittedName>
        <fullName evidence="4">Diguanylate cyclase (GGDEF) domain-containing protein</fullName>
    </submittedName>
</protein>
<evidence type="ECO:0000259" key="2">
    <source>
        <dbReference type="PROSITE" id="PS50839"/>
    </source>
</evidence>
<dbReference type="Proteomes" id="UP000182508">
    <property type="component" value="Unassembled WGS sequence"/>
</dbReference>
<dbReference type="PROSITE" id="PS50887">
    <property type="entry name" value="GGDEF"/>
    <property type="match status" value="1"/>
</dbReference>
<evidence type="ECO:0000313" key="4">
    <source>
        <dbReference type="EMBL" id="SDB15692.1"/>
    </source>
</evidence>
<keyword evidence="1" id="KW-0472">Membrane</keyword>
<dbReference type="InterPro" id="IPR029787">
    <property type="entry name" value="Nucleotide_cyclase"/>
</dbReference>
<keyword evidence="5" id="KW-1185">Reference proteome</keyword>
<dbReference type="Pfam" id="PF00990">
    <property type="entry name" value="GGDEF"/>
    <property type="match status" value="1"/>
</dbReference>
<dbReference type="PANTHER" id="PTHR46663">
    <property type="entry name" value="DIGUANYLATE CYCLASE DGCT-RELATED"/>
    <property type="match status" value="1"/>
</dbReference>
<evidence type="ECO:0000256" key="1">
    <source>
        <dbReference type="SAM" id="Phobius"/>
    </source>
</evidence>
<dbReference type="PANTHER" id="PTHR46663:SF2">
    <property type="entry name" value="GGDEF DOMAIN-CONTAINING PROTEIN"/>
    <property type="match status" value="1"/>
</dbReference>
<feature type="domain" description="CHASE" evidence="2">
    <location>
        <begin position="64"/>
        <end position="147"/>
    </location>
</feature>
<feature type="transmembrane region" description="Helical" evidence="1">
    <location>
        <begin position="210"/>
        <end position="231"/>
    </location>
</feature>
<dbReference type="AlphaFoldDB" id="A0A1G6B524"/>
<dbReference type="SMART" id="SM00267">
    <property type="entry name" value="GGDEF"/>
    <property type="match status" value="1"/>
</dbReference>
<gene>
    <name evidence="4" type="ORF">SAMN02910293_00787</name>
</gene>
<name>A0A1G6B524_9STRE</name>
<dbReference type="InterPro" id="IPR000160">
    <property type="entry name" value="GGDEF_dom"/>
</dbReference>
<dbReference type="PROSITE" id="PS50839">
    <property type="entry name" value="CHASE"/>
    <property type="match status" value="1"/>
</dbReference>
<evidence type="ECO:0000313" key="5">
    <source>
        <dbReference type="Proteomes" id="UP000182508"/>
    </source>
</evidence>
<evidence type="ECO:0000259" key="3">
    <source>
        <dbReference type="PROSITE" id="PS50887"/>
    </source>
</evidence>
<accession>A0A1G6B524</accession>
<reference evidence="4 5" key="1">
    <citation type="submission" date="2016-10" db="EMBL/GenBank/DDBJ databases">
        <authorList>
            <person name="de Groot N.N."/>
        </authorList>
    </citation>
    <scope>NUCLEOTIDE SEQUENCE [LARGE SCALE GENOMIC DNA]</scope>
    <source>
        <strain evidence="4 5">A-4</strain>
    </source>
</reference>
<feature type="domain" description="GGDEF" evidence="3">
    <location>
        <begin position="270"/>
        <end position="405"/>
    </location>
</feature>
<dbReference type="GO" id="GO:0003824">
    <property type="term" value="F:catalytic activity"/>
    <property type="evidence" value="ECO:0007669"/>
    <property type="project" value="UniProtKB-ARBA"/>
</dbReference>
<keyword evidence="1" id="KW-1133">Transmembrane helix</keyword>
<proteinExistence type="predicted"/>
<keyword evidence="1" id="KW-0812">Transmembrane</keyword>
<dbReference type="InterPro" id="IPR006189">
    <property type="entry name" value="CHASE_dom"/>
</dbReference>
<dbReference type="Gene3D" id="3.30.70.270">
    <property type="match status" value="1"/>
</dbReference>
<dbReference type="CDD" id="cd01949">
    <property type="entry name" value="GGDEF"/>
    <property type="match status" value="1"/>
</dbReference>
<dbReference type="InterPro" id="IPR043128">
    <property type="entry name" value="Rev_trsase/Diguanyl_cyclase"/>
</dbReference>
<dbReference type="STRING" id="439219.SAMN02910293_00787"/>